<accession>A0ABV7J6Y9</accession>
<dbReference type="Proteomes" id="UP001595533">
    <property type="component" value="Unassembled WGS sequence"/>
</dbReference>
<evidence type="ECO:0000256" key="2">
    <source>
        <dbReference type="SAM" id="Phobius"/>
    </source>
</evidence>
<reference evidence="4" key="1">
    <citation type="journal article" date="2019" name="Int. J. Syst. Evol. Microbiol.">
        <title>The Global Catalogue of Microorganisms (GCM) 10K type strain sequencing project: providing services to taxonomists for standard genome sequencing and annotation.</title>
        <authorList>
            <consortium name="The Broad Institute Genomics Platform"/>
            <consortium name="The Broad Institute Genome Sequencing Center for Infectious Disease"/>
            <person name="Wu L."/>
            <person name="Ma J."/>
        </authorList>
    </citation>
    <scope>NUCLEOTIDE SEQUENCE [LARGE SCALE GENOMIC DNA]</scope>
    <source>
        <strain evidence="4">KCTC 42953</strain>
    </source>
</reference>
<keyword evidence="2" id="KW-0812">Transmembrane</keyword>
<keyword evidence="2" id="KW-0472">Membrane</keyword>
<comment type="caution">
    <text evidence="3">The sequence shown here is derived from an EMBL/GenBank/DDBJ whole genome shotgun (WGS) entry which is preliminary data.</text>
</comment>
<gene>
    <name evidence="3" type="ORF">ACFODZ_05660</name>
</gene>
<evidence type="ECO:0000313" key="3">
    <source>
        <dbReference type="EMBL" id="MFC3193719.1"/>
    </source>
</evidence>
<feature type="transmembrane region" description="Helical" evidence="2">
    <location>
        <begin position="7"/>
        <end position="30"/>
    </location>
</feature>
<protein>
    <submittedName>
        <fullName evidence="3">KxYKxGKxW signal peptide domain-containing protein</fullName>
    </submittedName>
</protein>
<dbReference type="RefSeq" id="WP_109862373.1">
    <property type="nucleotide sequence ID" value="NZ_JBHRTS010000003.1"/>
</dbReference>
<keyword evidence="2" id="KW-1133">Transmembrane helix</keyword>
<dbReference type="InterPro" id="IPR022263">
    <property type="entry name" value="KxYKxGKxW"/>
</dbReference>
<keyword evidence="4" id="KW-1185">Reference proteome</keyword>
<evidence type="ECO:0000256" key="1">
    <source>
        <dbReference type="ARBA" id="ARBA00022729"/>
    </source>
</evidence>
<sequence length="39" mass="4133">MSLSGKRWVVGGMSLLSILAILIPFSGLWVSPTLKSVGM</sequence>
<dbReference type="EMBL" id="JBHRTS010000003">
    <property type="protein sequence ID" value="MFC3193719.1"/>
    <property type="molecule type" value="Genomic_DNA"/>
</dbReference>
<dbReference type="NCBIfam" id="TIGR03715">
    <property type="entry name" value="KxYKxGKxW"/>
    <property type="match status" value="1"/>
</dbReference>
<proteinExistence type="predicted"/>
<organism evidence="3 4">
    <name type="scientific">Marinicella sediminis</name>
    <dbReference type="NCBI Taxonomy" id="1792834"/>
    <lineage>
        <taxon>Bacteria</taxon>
        <taxon>Pseudomonadati</taxon>
        <taxon>Pseudomonadota</taxon>
        <taxon>Gammaproteobacteria</taxon>
        <taxon>Lysobacterales</taxon>
        <taxon>Marinicellaceae</taxon>
        <taxon>Marinicella</taxon>
    </lineage>
</organism>
<name>A0ABV7J6Y9_9GAMM</name>
<evidence type="ECO:0000313" key="4">
    <source>
        <dbReference type="Proteomes" id="UP001595533"/>
    </source>
</evidence>
<keyword evidence="1" id="KW-0732">Signal</keyword>